<dbReference type="AlphaFoldDB" id="A0A9P6HJ70"/>
<evidence type="ECO:0000256" key="1">
    <source>
        <dbReference type="SAM" id="MobiDB-lite"/>
    </source>
</evidence>
<feature type="transmembrane region" description="Helical" evidence="2">
    <location>
        <begin position="654"/>
        <end position="674"/>
    </location>
</feature>
<feature type="region of interest" description="Disordered" evidence="1">
    <location>
        <begin position="133"/>
        <end position="211"/>
    </location>
</feature>
<keyword evidence="2" id="KW-0812">Transmembrane</keyword>
<keyword evidence="5" id="KW-1185">Reference proteome</keyword>
<keyword evidence="2" id="KW-0472">Membrane</keyword>
<gene>
    <name evidence="4" type="ORF">BJ322DRAFT_1046225</name>
</gene>
<dbReference type="EMBL" id="WIUZ02000004">
    <property type="protein sequence ID" value="KAF9787962.1"/>
    <property type="molecule type" value="Genomic_DNA"/>
</dbReference>
<feature type="compositionally biased region" description="Low complexity" evidence="1">
    <location>
        <begin position="166"/>
        <end position="189"/>
    </location>
</feature>
<reference evidence="4" key="2">
    <citation type="submission" date="2020-11" db="EMBL/GenBank/DDBJ databases">
        <authorList>
            <consortium name="DOE Joint Genome Institute"/>
            <person name="Kuo A."/>
            <person name="Miyauchi S."/>
            <person name="Kiss E."/>
            <person name="Drula E."/>
            <person name="Kohler A."/>
            <person name="Sanchez-Garcia M."/>
            <person name="Andreopoulos B."/>
            <person name="Barry K.W."/>
            <person name="Bonito G."/>
            <person name="Buee M."/>
            <person name="Carver A."/>
            <person name="Chen C."/>
            <person name="Cichocki N."/>
            <person name="Clum A."/>
            <person name="Culley D."/>
            <person name="Crous P.W."/>
            <person name="Fauchery L."/>
            <person name="Girlanda M."/>
            <person name="Hayes R."/>
            <person name="Keri Z."/>
            <person name="Labutti K."/>
            <person name="Lipzen A."/>
            <person name="Lombard V."/>
            <person name="Magnuson J."/>
            <person name="Maillard F."/>
            <person name="Morin E."/>
            <person name="Murat C."/>
            <person name="Nolan M."/>
            <person name="Ohm R."/>
            <person name="Pangilinan J."/>
            <person name="Pereira M."/>
            <person name="Perotto S."/>
            <person name="Peter M."/>
            <person name="Riley R."/>
            <person name="Sitrit Y."/>
            <person name="Stielow B."/>
            <person name="Szollosi G."/>
            <person name="Zifcakova L."/>
            <person name="Stursova M."/>
            <person name="Spatafora J.W."/>
            <person name="Tedersoo L."/>
            <person name="Vaario L.-M."/>
            <person name="Yamada A."/>
            <person name="Yan M."/>
            <person name="Wang P."/>
            <person name="Xu J."/>
            <person name="Bruns T."/>
            <person name="Baldrian P."/>
            <person name="Vilgalys R."/>
            <person name="Henrissat B."/>
            <person name="Grigoriev I.V."/>
            <person name="Hibbett D."/>
            <person name="Nagy L.G."/>
            <person name="Martin F.M."/>
        </authorList>
    </citation>
    <scope>NUCLEOTIDE SEQUENCE</scope>
    <source>
        <strain evidence="4">UH-Tt-Lm1</strain>
    </source>
</reference>
<protein>
    <submittedName>
        <fullName evidence="4">Uncharacterized protein</fullName>
    </submittedName>
</protein>
<feature type="compositionally biased region" description="Polar residues" evidence="1">
    <location>
        <begin position="247"/>
        <end position="259"/>
    </location>
</feature>
<keyword evidence="3" id="KW-0732">Signal</keyword>
<sequence>MVLTFRSFLLFLRNLVTFIHKRWDQSTRRLWYIFALLRSSISSGHPEKRSESRRNTEPRPVKPSSTSTTVICASRLPRPQLTPIISGDTPDIASPTFIPIEVRQPTILEDTDEYHENSSGYLNADGSFLEDTLPLSRSPGFPGYHDEPQPIHVFPPPNREEFTSNSPVTPSRPISRSSSRNSYHSSSPHPEYRPGNRPRSYRQPSENSHYSRSILDGSEAAARGFAPRAVSPRPSSIALSVRPPSVAGSTASHVYSASKPTGRVPRPSPISNAPRRRSRSRTPASARQSVHEAYPDVHIQEPPRPESQTTGSGSVHYDRNSVIVGFGPLPAPKPEGKLRPMCEIDRYEKHQKVVVPGAANQHVCHPVTTEFLRESLPEKWVALMHPEGALYWVHERDPIYTDTNMCDQDLRQRIEEALEEIDKLRNSCPPLPQGDWELALELGEDENTGEPICSYYFARPSTRCIFWLHDFDLESVLGGLRGVTEWPHIHLALQTQYWNHWEMYPHDREISEHLFQELLGILVHAGVDCMTSSNSTAAYSEGELNKLLGYVGHLKSVGSDYGFSACIVGRLMSFFTWSRYINFYGQKGARLTNDQTIYGTTQKRTYLIKSLTLFFFYAPELHLRGLESVYTDFVLCQHRWAQFITQLQDDWREFILYGTVLLNANVAFLAIPSVDPGNRNRTPVQLSSYLSMITSIGSIVIGLLLLRQHRTKPKESSDEVDKYLRSRHDAALGFETLAILYSLPYSLLLWSTMAFSAAFVLETVAFSHQLWAKLSVGAVLAMMTFLISWCIWTTIEAEGDFSIFGSIHHLKDRLVIFTRGLRGETREHVSDAGRYEDGEGQPENGKFRLKEAFKNFRRRRGISTSSTLVGANPTVGNGPCRPSNCTTVVEMGEIGNKEPGSAV</sequence>
<name>A0A9P6HJ70_9AGAM</name>
<feature type="signal peptide" evidence="3">
    <location>
        <begin position="1"/>
        <end position="18"/>
    </location>
</feature>
<feature type="transmembrane region" description="Helical" evidence="2">
    <location>
        <begin position="686"/>
        <end position="706"/>
    </location>
</feature>
<feature type="transmembrane region" description="Helical" evidence="2">
    <location>
        <begin position="730"/>
        <end position="750"/>
    </location>
</feature>
<accession>A0A9P6HJ70</accession>
<organism evidence="4 5">
    <name type="scientific">Thelephora terrestris</name>
    <dbReference type="NCBI Taxonomy" id="56493"/>
    <lineage>
        <taxon>Eukaryota</taxon>
        <taxon>Fungi</taxon>
        <taxon>Dikarya</taxon>
        <taxon>Basidiomycota</taxon>
        <taxon>Agaricomycotina</taxon>
        <taxon>Agaricomycetes</taxon>
        <taxon>Thelephorales</taxon>
        <taxon>Thelephoraceae</taxon>
        <taxon>Thelephora</taxon>
    </lineage>
</organism>
<feature type="compositionally biased region" description="Polar residues" evidence="1">
    <location>
        <begin position="202"/>
        <end position="211"/>
    </location>
</feature>
<evidence type="ECO:0000256" key="3">
    <source>
        <dbReference type="SAM" id="SignalP"/>
    </source>
</evidence>
<evidence type="ECO:0000313" key="5">
    <source>
        <dbReference type="Proteomes" id="UP000736335"/>
    </source>
</evidence>
<feature type="transmembrane region" description="Helical" evidence="2">
    <location>
        <begin position="770"/>
        <end position="792"/>
    </location>
</feature>
<reference evidence="4" key="1">
    <citation type="journal article" date="2020" name="Nat. Commun.">
        <title>Large-scale genome sequencing of mycorrhizal fungi provides insights into the early evolution of symbiotic traits.</title>
        <authorList>
            <person name="Miyauchi S."/>
            <person name="Kiss E."/>
            <person name="Kuo A."/>
            <person name="Drula E."/>
            <person name="Kohler A."/>
            <person name="Sanchez-Garcia M."/>
            <person name="Morin E."/>
            <person name="Andreopoulos B."/>
            <person name="Barry K.W."/>
            <person name="Bonito G."/>
            <person name="Buee M."/>
            <person name="Carver A."/>
            <person name="Chen C."/>
            <person name="Cichocki N."/>
            <person name="Clum A."/>
            <person name="Culley D."/>
            <person name="Crous P.W."/>
            <person name="Fauchery L."/>
            <person name="Girlanda M."/>
            <person name="Hayes R.D."/>
            <person name="Keri Z."/>
            <person name="LaButti K."/>
            <person name="Lipzen A."/>
            <person name="Lombard V."/>
            <person name="Magnuson J."/>
            <person name="Maillard F."/>
            <person name="Murat C."/>
            <person name="Nolan M."/>
            <person name="Ohm R.A."/>
            <person name="Pangilinan J."/>
            <person name="Pereira M.F."/>
            <person name="Perotto S."/>
            <person name="Peter M."/>
            <person name="Pfister S."/>
            <person name="Riley R."/>
            <person name="Sitrit Y."/>
            <person name="Stielow J.B."/>
            <person name="Szollosi G."/>
            <person name="Zifcakova L."/>
            <person name="Stursova M."/>
            <person name="Spatafora J.W."/>
            <person name="Tedersoo L."/>
            <person name="Vaario L.M."/>
            <person name="Yamada A."/>
            <person name="Yan M."/>
            <person name="Wang P."/>
            <person name="Xu J."/>
            <person name="Bruns T."/>
            <person name="Baldrian P."/>
            <person name="Vilgalys R."/>
            <person name="Dunand C."/>
            <person name="Henrissat B."/>
            <person name="Grigoriev I.V."/>
            <person name="Hibbett D."/>
            <person name="Nagy L.G."/>
            <person name="Martin F.M."/>
        </authorList>
    </citation>
    <scope>NUCLEOTIDE SEQUENCE</scope>
    <source>
        <strain evidence="4">UH-Tt-Lm1</strain>
    </source>
</reference>
<feature type="chain" id="PRO_5040302746" evidence="3">
    <location>
        <begin position="19"/>
        <end position="903"/>
    </location>
</feature>
<dbReference type="OrthoDB" id="2657661at2759"/>
<comment type="caution">
    <text evidence="4">The sequence shown here is derived from an EMBL/GenBank/DDBJ whole genome shotgun (WGS) entry which is preliminary data.</text>
</comment>
<feature type="compositionally biased region" description="Basic and acidic residues" evidence="1">
    <location>
        <begin position="45"/>
        <end position="60"/>
    </location>
</feature>
<proteinExistence type="predicted"/>
<feature type="transmembrane region" description="Helical" evidence="2">
    <location>
        <begin position="561"/>
        <end position="581"/>
    </location>
</feature>
<feature type="region of interest" description="Disordered" evidence="1">
    <location>
        <begin position="225"/>
        <end position="315"/>
    </location>
</feature>
<keyword evidence="2" id="KW-1133">Transmembrane helix</keyword>
<dbReference type="Proteomes" id="UP000736335">
    <property type="component" value="Unassembled WGS sequence"/>
</dbReference>
<feature type="region of interest" description="Disordered" evidence="1">
    <location>
        <begin position="43"/>
        <end position="68"/>
    </location>
</feature>
<evidence type="ECO:0000256" key="2">
    <source>
        <dbReference type="SAM" id="Phobius"/>
    </source>
</evidence>
<evidence type="ECO:0000313" key="4">
    <source>
        <dbReference type="EMBL" id="KAF9787962.1"/>
    </source>
</evidence>
<feature type="compositionally biased region" description="Basic and acidic residues" evidence="1">
    <location>
        <begin position="289"/>
        <end position="304"/>
    </location>
</feature>